<dbReference type="PANTHER" id="PTHR18934">
    <property type="entry name" value="ATP-DEPENDENT RNA HELICASE"/>
    <property type="match status" value="1"/>
</dbReference>
<evidence type="ECO:0000256" key="4">
    <source>
        <dbReference type="ARBA" id="ARBA00047984"/>
    </source>
</evidence>
<dbReference type="EC" id="3.6.4.13" evidence="1"/>
<keyword evidence="3" id="KW-0347">Helicase</keyword>
<dbReference type="AlphaFoldDB" id="W2SXA9"/>
<proteinExistence type="predicted"/>
<name>W2SXA9_NECAM</name>
<comment type="catalytic activity">
    <reaction evidence="4">
        <text>ATP + H2O = ADP + phosphate + H(+)</text>
        <dbReference type="Rhea" id="RHEA:13065"/>
        <dbReference type="ChEBI" id="CHEBI:15377"/>
        <dbReference type="ChEBI" id="CHEBI:15378"/>
        <dbReference type="ChEBI" id="CHEBI:30616"/>
        <dbReference type="ChEBI" id="CHEBI:43474"/>
        <dbReference type="ChEBI" id="CHEBI:456216"/>
        <dbReference type="EC" id="3.6.4.13"/>
    </reaction>
</comment>
<dbReference type="EMBL" id="KI661209">
    <property type="protein sequence ID" value="ETN73282.1"/>
    <property type="molecule type" value="Genomic_DNA"/>
</dbReference>
<keyword evidence="2" id="KW-0378">Hydrolase</keyword>
<keyword evidence="3" id="KW-0547">Nucleotide-binding</keyword>
<evidence type="ECO:0000313" key="5">
    <source>
        <dbReference type="EMBL" id="ETN73282.1"/>
    </source>
</evidence>
<protein>
    <recommendedName>
        <fullName evidence="1">RNA helicase</fullName>
        <ecNumber evidence="1">3.6.4.13</ecNumber>
    </recommendedName>
</protein>
<dbReference type="PANTHER" id="PTHR18934:SF118">
    <property type="entry name" value="ATP-DEPENDENT RNA HELICASE DHX33"/>
    <property type="match status" value="1"/>
</dbReference>
<dbReference type="OMA" id="REQAGIC"/>
<reference evidence="6" key="1">
    <citation type="journal article" date="2014" name="Nat. Genet.">
        <title>Genome of the human hookworm Necator americanus.</title>
        <authorList>
            <person name="Tang Y.T."/>
            <person name="Gao X."/>
            <person name="Rosa B.A."/>
            <person name="Abubucker S."/>
            <person name="Hallsworth-Pepin K."/>
            <person name="Martin J."/>
            <person name="Tyagi R."/>
            <person name="Heizer E."/>
            <person name="Zhang X."/>
            <person name="Bhonagiri-Palsikar V."/>
            <person name="Minx P."/>
            <person name="Warren W.C."/>
            <person name="Wang Q."/>
            <person name="Zhan B."/>
            <person name="Hotez P.J."/>
            <person name="Sternberg P.W."/>
            <person name="Dougall A."/>
            <person name="Gaze S.T."/>
            <person name="Mulvenna J."/>
            <person name="Sotillo J."/>
            <person name="Ranganathan S."/>
            <person name="Rabelo E.M."/>
            <person name="Wilson R.K."/>
            <person name="Felgner P.L."/>
            <person name="Bethony J."/>
            <person name="Hawdon J.M."/>
            <person name="Gasser R.B."/>
            <person name="Loukas A."/>
            <person name="Mitreva M."/>
        </authorList>
    </citation>
    <scope>NUCLEOTIDE SEQUENCE [LARGE SCALE GENOMIC DNA]</scope>
</reference>
<dbReference type="InterPro" id="IPR042035">
    <property type="entry name" value="DEAH_win-hel_dom"/>
</dbReference>
<keyword evidence="6" id="KW-1185">Reference proteome</keyword>
<evidence type="ECO:0000313" key="6">
    <source>
        <dbReference type="Proteomes" id="UP000053676"/>
    </source>
</evidence>
<dbReference type="KEGG" id="nai:NECAME_18410"/>
<feature type="non-terminal residue" evidence="5">
    <location>
        <position position="103"/>
    </location>
</feature>
<dbReference type="Gene3D" id="3.40.50.300">
    <property type="entry name" value="P-loop containing nucleotide triphosphate hydrolases"/>
    <property type="match status" value="1"/>
</dbReference>
<dbReference type="SUPFAM" id="SSF52540">
    <property type="entry name" value="P-loop containing nucleoside triphosphate hydrolases"/>
    <property type="match status" value="1"/>
</dbReference>
<dbReference type="OrthoDB" id="10253254at2759"/>
<evidence type="ECO:0000256" key="2">
    <source>
        <dbReference type="ARBA" id="ARBA00022801"/>
    </source>
</evidence>
<keyword evidence="3" id="KW-0067">ATP-binding</keyword>
<dbReference type="GO" id="GO:0003724">
    <property type="term" value="F:RNA helicase activity"/>
    <property type="evidence" value="ECO:0007669"/>
    <property type="project" value="UniProtKB-EC"/>
</dbReference>
<dbReference type="InterPro" id="IPR027417">
    <property type="entry name" value="P-loop_NTPase"/>
</dbReference>
<dbReference type="GO" id="GO:0005730">
    <property type="term" value="C:nucleolus"/>
    <property type="evidence" value="ECO:0007669"/>
    <property type="project" value="TreeGrafter"/>
</dbReference>
<organism evidence="5 6">
    <name type="scientific">Necator americanus</name>
    <name type="common">Human hookworm</name>
    <dbReference type="NCBI Taxonomy" id="51031"/>
    <lineage>
        <taxon>Eukaryota</taxon>
        <taxon>Metazoa</taxon>
        <taxon>Ecdysozoa</taxon>
        <taxon>Nematoda</taxon>
        <taxon>Chromadorea</taxon>
        <taxon>Rhabditida</taxon>
        <taxon>Rhabditina</taxon>
        <taxon>Rhabditomorpha</taxon>
        <taxon>Strongyloidea</taxon>
        <taxon>Ancylostomatidae</taxon>
        <taxon>Bunostominae</taxon>
        <taxon>Necator</taxon>
    </lineage>
</organism>
<evidence type="ECO:0000256" key="1">
    <source>
        <dbReference type="ARBA" id="ARBA00012552"/>
    </source>
</evidence>
<dbReference type="Proteomes" id="UP000053676">
    <property type="component" value="Unassembled WGS sequence"/>
</dbReference>
<evidence type="ECO:0000256" key="3">
    <source>
        <dbReference type="ARBA" id="ARBA00022806"/>
    </source>
</evidence>
<gene>
    <name evidence="5" type="ORF">NECAME_18410</name>
</gene>
<accession>W2SXA9</accession>
<dbReference type="GO" id="GO:0045943">
    <property type="term" value="P:positive regulation of transcription by RNA polymerase I"/>
    <property type="evidence" value="ECO:0007669"/>
    <property type="project" value="TreeGrafter"/>
</dbReference>
<dbReference type="GO" id="GO:0003725">
    <property type="term" value="F:double-stranded RNA binding"/>
    <property type="evidence" value="ECO:0007669"/>
    <property type="project" value="TreeGrafter"/>
</dbReference>
<dbReference type="STRING" id="51031.W2SXA9"/>
<sequence length="103" mass="11584">MKNLRSFTATERIDVLRVCDISKAQAMQRAGRAGRDAPGKCYRLYSAECFQNMMASSIPEVLRSNLSSVLLEMLALGLKRPRKLKLIQQPDVQNLAAAERELM</sequence>
<dbReference type="GO" id="GO:0016787">
    <property type="term" value="F:hydrolase activity"/>
    <property type="evidence" value="ECO:0007669"/>
    <property type="project" value="UniProtKB-KW"/>
</dbReference>
<dbReference type="Gene3D" id="1.10.10.2130">
    <property type="entry name" value="DEAH helicase family, winged-helix domain"/>
    <property type="match status" value="1"/>
</dbReference>